<evidence type="ECO:0000313" key="1">
    <source>
        <dbReference type="EMBL" id="KXV46949.1"/>
    </source>
</evidence>
<accession>A0A149TGL8</accession>
<dbReference type="PATRIC" id="fig|318683.6.peg.3023"/>
<gene>
    <name evidence="1" type="ORF">AD945_12815</name>
</gene>
<dbReference type="EMBL" id="LHZR01000111">
    <property type="protein sequence ID" value="KXV46949.1"/>
    <property type="molecule type" value="Genomic_DNA"/>
</dbReference>
<comment type="caution">
    <text evidence="1">The sequence shown here is derived from an EMBL/GenBank/DDBJ whole genome shotgun (WGS) entry which is preliminary data.</text>
</comment>
<dbReference type="STRING" id="318683.A0U94_00785"/>
<name>A0A149TGL8_9PROT</name>
<protein>
    <submittedName>
        <fullName evidence="1">Uncharacterized protein</fullName>
    </submittedName>
</protein>
<reference evidence="1 2" key="1">
    <citation type="submission" date="2015-06" db="EMBL/GenBank/DDBJ databases">
        <title>Improved classification and identification of acetic acid bacteria using matrix-assisted laser desorption/ionization time-of-flight mass spectrometry; Gluconobacter nephelii and Gluconobacter uchimurae are later heterotypic synonyms of Gluconobacter japonicus and Gluconobacter oxydans, respectively.</title>
        <authorList>
            <person name="Li L."/>
            <person name="Cleenwerck I."/>
            <person name="De Vuyst L."/>
            <person name="Vandamme P."/>
        </authorList>
    </citation>
    <scope>NUCLEOTIDE SEQUENCE [LARGE SCALE GENOMIC DNA]</scope>
    <source>
        <strain evidence="1 2">LMG 1768</strain>
    </source>
</reference>
<dbReference type="AlphaFoldDB" id="A0A149TGL8"/>
<evidence type="ECO:0000313" key="2">
    <source>
        <dbReference type="Proteomes" id="UP000075636"/>
    </source>
</evidence>
<proteinExistence type="predicted"/>
<sequence>MKTYETLLASDTGGGYGNPLPDICRNGSPNPEYHTGKTKPDIFINPCKTGLCGPFCHPANNHDRTLNF</sequence>
<dbReference type="Proteomes" id="UP000075636">
    <property type="component" value="Unassembled WGS sequence"/>
</dbReference>
<organism evidence="1 2">
    <name type="scientific">Gluconobacter albidus</name>
    <dbReference type="NCBI Taxonomy" id="318683"/>
    <lineage>
        <taxon>Bacteria</taxon>
        <taxon>Pseudomonadati</taxon>
        <taxon>Pseudomonadota</taxon>
        <taxon>Alphaproteobacteria</taxon>
        <taxon>Acetobacterales</taxon>
        <taxon>Acetobacteraceae</taxon>
        <taxon>Gluconobacter</taxon>
    </lineage>
</organism>